<accession>A0AAW1B0L7</accession>
<feature type="compositionally biased region" description="Pro residues" evidence="1">
    <location>
        <begin position="145"/>
        <end position="157"/>
    </location>
</feature>
<feature type="compositionally biased region" description="Pro residues" evidence="1">
    <location>
        <begin position="67"/>
        <end position="92"/>
    </location>
</feature>
<name>A0AAW1B0L7_CROAD</name>
<dbReference type="Proteomes" id="UP001474421">
    <property type="component" value="Unassembled WGS sequence"/>
</dbReference>
<gene>
    <name evidence="2" type="ORF">NXF25_014323</name>
</gene>
<evidence type="ECO:0000256" key="1">
    <source>
        <dbReference type="SAM" id="MobiDB-lite"/>
    </source>
</evidence>
<dbReference type="PRINTS" id="PR01217">
    <property type="entry name" value="PRICHEXTENSN"/>
</dbReference>
<dbReference type="EMBL" id="JAOTOJ010000010">
    <property type="protein sequence ID" value="KAK9394977.1"/>
    <property type="molecule type" value="Genomic_DNA"/>
</dbReference>
<evidence type="ECO:0000313" key="3">
    <source>
        <dbReference type="Proteomes" id="UP001474421"/>
    </source>
</evidence>
<dbReference type="AlphaFoldDB" id="A0AAW1B0L7"/>
<sequence>MGQDGRGIRRCGLRALRRGGEGLPLPGAGKAGAAGQEGPTPRLDAPRPPGSAASRGRPGLGCSRGNPTPPPGPPPPPPPAAARLPPPRPRPGCHPGAEEPRPGSGWHHGEPLRLLRRPVSPERLRGTLGWPGRRRGLRDPHRGGNPPPAPPGKPHPLPMHRAPAACPEALLPLPPPKQDPRLVAGLQAGRAALNAEGLGSGGTAGRRRLNAVTSSRGTEAETSPPPPRDGGEDGAHLFEWEGFCASATPAIGLRVGFVV</sequence>
<keyword evidence="3" id="KW-1185">Reference proteome</keyword>
<proteinExistence type="predicted"/>
<feature type="compositionally biased region" description="Basic residues" evidence="1">
    <location>
        <begin position="8"/>
        <end position="17"/>
    </location>
</feature>
<evidence type="ECO:0000313" key="2">
    <source>
        <dbReference type="EMBL" id="KAK9394977.1"/>
    </source>
</evidence>
<reference evidence="2 3" key="1">
    <citation type="journal article" date="2024" name="Proc. Natl. Acad. Sci. U.S.A.">
        <title>The genetic regulatory architecture and epigenomic basis for age-related changes in rattlesnake venom.</title>
        <authorList>
            <person name="Hogan M.P."/>
            <person name="Holding M.L."/>
            <person name="Nystrom G.S."/>
            <person name="Colston T.J."/>
            <person name="Bartlett D.A."/>
            <person name="Mason A.J."/>
            <person name="Ellsworth S.A."/>
            <person name="Rautsaw R.M."/>
            <person name="Lawrence K.C."/>
            <person name="Strickland J.L."/>
            <person name="He B."/>
            <person name="Fraser P."/>
            <person name="Margres M.J."/>
            <person name="Gilbert D.M."/>
            <person name="Gibbs H.L."/>
            <person name="Parkinson C.L."/>
            <person name="Rokyta D.R."/>
        </authorList>
    </citation>
    <scope>NUCLEOTIDE SEQUENCE [LARGE SCALE GENOMIC DNA]</scope>
    <source>
        <strain evidence="2">DRR0105</strain>
    </source>
</reference>
<protein>
    <submittedName>
        <fullName evidence="2">Chromosome 13 C11orf52 like C13H11orf52 mRNA</fullName>
    </submittedName>
</protein>
<feature type="region of interest" description="Disordered" evidence="1">
    <location>
        <begin position="1"/>
        <end position="162"/>
    </location>
</feature>
<organism evidence="2 3">
    <name type="scientific">Crotalus adamanteus</name>
    <name type="common">Eastern diamondback rattlesnake</name>
    <dbReference type="NCBI Taxonomy" id="8729"/>
    <lineage>
        <taxon>Eukaryota</taxon>
        <taxon>Metazoa</taxon>
        <taxon>Chordata</taxon>
        <taxon>Craniata</taxon>
        <taxon>Vertebrata</taxon>
        <taxon>Euteleostomi</taxon>
        <taxon>Lepidosauria</taxon>
        <taxon>Squamata</taxon>
        <taxon>Bifurcata</taxon>
        <taxon>Unidentata</taxon>
        <taxon>Episquamata</taxon>
        <taxon>Toxicofera</taxon>
        <taxon>Serpentes</taxon>
        <taxon>Colubroidea</taxon>
        <taxon>Viperidae</taxon>
        <taxon>Crotalinae</taxon>
        <taxon>Crotalus</taxon>
    </lineage>
</organism>
<feature type="compositionally biased region" description="Basic and acidic residues" evidence="1">
    <location>
        <begin position="96"/>
        <end position="125"/>
    </location>
</feature>
<feature type="compositionally biased region" description="Polar residues" evidence="1">
    <location>
        <begin position="211"/>
        <end position="221"/>
    </location>
</feature>
<comment type="caution">
    <text evidence="2">The sequence shown here is derived from an EMBL/GenBank/DDBJ whole genome shotgun (WGS) entry which is preliminary data.</text>
</comment>
<feature type="region of interest" description="Disordered" evidence="1">
    <location>
        <begin position="195"/>
        <end position="236"/>
    </location>
</feature>
<feature type="compositionally biased region" description="Low complexity" evidence="1">
    <location>
        <begin position="23"/>
        <end position="34"/>
    </location>
</feature>